<reference evidence="2" key="1">
    <citation type="journal article" date="2021" name="PeerJ">
        <title>Extensive microbial diversity within the chicken gut microbiome revealed by metagenomics and culture.</title>
        <authorList>
            <person name="Gilroy R."/>
            <person name="Ravi A."/>
            <person name="Getino M."/>
            <person name="Pursley I."/>
            <person name="Horton D.L."/>
            <person name="Alikhan N.F."/>
            <person name="Baker D."/>
            <person name="Gharbi K."/>
            <person name="Hall N."/>
            <person name="Watson M."/>
            <person name="Adriaenssens E.M."/>
            <person name="Foster-Nyarko E."/>
            <person name="Jarju S."/>
            <person name="Secka A."/>
            <person name="Antonio M."/>
            <person name="Oren A."/>
            <person name="Chaudhuri R.R."/>
            <person name="La Ragione R."/>
            <person name="Hildebrand F."/>
            <person name="Pallen M.J."/>
        </authorList>
    </citation>
    <scope>NUCLEOTIDE SEQUENCE</scope>
    <source>
        <strain evidence="2">Gambia11-129</strain>
    </source>
</reference>
<name>A0A9D1PS79_9SPIO</name>
<dbReference type="Gene3D" id="3.40.50.1010">
    <property type="entry name" value="5'-nuclease"/>
    <property type="match status" value="1"/>
</dbReference>
<dbReference type="AlphaFoldDB" id="A0A9D1PS79"/>
<dbReference type="InterPro" id="IPR029060">
    <property type="entry name" value="PIN-like_dom_sf"/>
</dbReference>
<organism evidence="2 3">
    <name type="scientific">Candidatus Ornithospirochaeta avicola</name>
    <dbReference type="NCBI Taxonomy" id="2840896"/>
    <lineage>
        <taxon>Bacteria</taxon>
        <taxon>Pseudomonadati</taxon>
        <taxon>Spirochaetota</taxon>
        <taxon>Spirochaetia</taxon>
        <taxon>Spirochaetales</taxon>
        <taxon>Spirochaetaceae</taxon>
        <taxon>Spirochaetaceae incertae sedis</taxon>
        <taxon>Candidatus Ornithospirochaeta</taxon>
    </lineage>
</organism>
<dbReference type="SUPFAM" id="SSF88723">
    <property type="entry name" value="PIN domain-like"/>
    <property type="match status" value="1"/>
</dbReference>
<dbReference type="InterPro" id="IPR002716">
    <property type="entry name" value="PIN_dom"/>
</dbReference>
<gene>
    <name evidence="2" type="ORF">IAB12_00560</name>
</gene>
<evidence type="ECO:0000313" key="2">
    <source>
        <dbReference type="EMBL" id="HIV98260.1"/>
    </source>
</evidence>
<evidence type="ECO:0000313" key="3">
    <source>
        <dbReference type="Proteomes" id="UP000823936"/>
    </source>
</evidence>
<evidence type="ECO:0000259" key="1">
    <source>
        <dbReference type="Pfam" id="PF01850"/>
    </source>
</evidence>
<reference evidence="2" key="2">
    <citation type="submission" date="2021-04" db="EMBL/GenBank/DDBJ databases">
        <authorList>
            <person name="Gilroy R."/>
        </authorList>
    </citation>
    <scope>NUCLEOTIDE SEQUENCE</scope>
    <source>
        <strain evidence="2">Gambia11-129</strain>
    </source>
</reference>
<dbReference type="EMBL" id="DXHU01000003">
    <property type="protein sequence ID" value="HIV98260.1"/>
    <property type="molecule type" value="Genomic_DNA"/>
</dbReference>
<accession>A0A9D1PS79</accession>
<protein>
    <submittedName>
        <fullName evidence="2">PIN domain-containing protein</fullName>
    </submittedName>
</protein>
<feature type="domain" description="PIN" evidence="1">
    <location>
        <begin position="5"/>
        <end position="116"/>
    </location>
</feature>
<dbReference type="Proteomes" id="UP000823936">
    <property type="component" value="Unassembled WGS sequence"/>
</dbReference>
<dbReference type="Pfam" id="PF01850">
    <property type="entry name" value="PIN"/>
    <property type="match status" value="1"/>
</dbReference>
<proteinExistence type="predicted"/>
<sequence length="135" mass="15394">MRRIADTNILVRYLTRDDEKAADKAAEIIRGGVEILPETVPELIYVLTSRSLYGMPRTVVAESVEALLDEVTVHRKDVIKHALKIYQDTRLDFVDCLLIAEGTASDTEVYSFDQKLLNELKRRTFFDSFEVGIKS</sequence>
<comment type="caution">
    <text evidence="2">The sequence shown here is derived from an EMBL/GenBank/DDBJ whole genome shotgun (WGS) entry which is preliminary data.</text>
</comment>